<dbReference type="SUPFAM" id="SSF82171">
    <property type="entry name" value="DPP6 N-terminal domain-like"/>
    <property type="match status" value="1"/>
</dbReference>
<reference evidence="5" key="4">
    <citation type="submission" date="2016-08" db="EMBL/GenBank/DDBJ databases">
        <title>Sequencing, Assembly and Comparative Genomics of S. aureofaciens ATCC 10762.</title>
        <authorList>
            <person name="Gradnigo J.S."/>
            <person name="Johnson N."/>
            <person name="Somerville G.A."/>
        </authorList>
    </citation>
    <scope>NUCLEOTIDE SEQUENCE [LARGE SCALE GENOMIC DNA]</scope>
    <source>
        <strain evidence="5">ATCC 10762</strain>
    </source>
</reference>
<evidence type="ECO:0000313" key="5">
    <source>
        <dbReference type="EMBL" id="OEV34739.1"/>
    </source>
</evidence>
<dbReference type="PROSITE" id="PS50294">
    <property type="entry name" value="WD_REPEATS_REGION"/>
    <property type="match status" value="2"/>
</dbReference>
<dbReference type="AlphaFoldDB" id="A0A1E7N221"/>
<dbReference type="EMBL" id="JPRF03000043">
    <property type="protein sequence ID" value="OEV34739.1"/>
    <property type="molecule type" value="Genomic_DNA"/>
</dbReference>
<protein>
    <recommendedName>
        <fullName evidence="8">Anaphase-promoting complex subunit 4 WD40 domain-containing protein</fullName>
    </recommendedName>
</protein>
<dbReference type="InterPro" id="IPR014721">
    <property type="entry name" value="Ribsml_uS5_D2-typ_fold_subgr"/>
</dbReference>
<reference evidence="5 6" key="2">
    <citation type="submission" date="2014-07" db="EMBL/GenBank/DDBJ databases">
        <authorList>
            <person name="Zhang J.E."/>
            <person name="Yang H."/>
            <person name="Guo J."/>
            <person name="Deng Z."/>
            <person name="Luo H."/>
            <person name="Luo M."/>
            <person name="Zhao B."/>
        </authorList>
    </citation>
    <scope>NUCLEOTIDE SEQUENCE [LARGE SCALE GENOMIC DNA]</scope>
    <source>
        <strain evidence="5">ATCC 10762</strain>
        <strain evidence="6">ATCC 10762 / DSM 40127 / CCM 3239 / JCM 4008 / LMG 5968 / NBRC 12843 / NCIMB 8234 / A-377</strain>
    </source>
</reference>
<accession>A0A8H9HW76</accession>
<feature type="repeat" description="WD" evidence="3">
    <location>
        <begin position="1022"/>
        <end position="1056"/>
    </location>
</feature>
<evidence type="ECO:0000256" key="3">
    <source>
        <dbReference type="PROSITE-ProRule" id="PRU00221"/>
    </source>
</evidence>
<dbReference type="PANTHER" id="PTHR19879">
    <property type="entry name" value="TRANSCRIPTION INITIATION FACTOR TFIID"/>
    <property type="match status" value="1"/>
</dbReference>
<accession>A0A1E7N221</accession>
<dbReference type="RefSeq" id="WP_030555875.1">
    <property type="nucleotide sequence ID" value="NZ_BMUB01000014.1"/>
</dbReference>
<dbReference type="InterPro" id="IPR020568">
    <property type="entry name" value="Ribosomal_Su5_D2-typ_SF"/>
</dbReference>
<evidence type="ECO:0000313" key="7">
    <source>
        <dbReference type="Proteomes" id="UP000610124"/>
    </source>
</evidence>
<dbReference type="EMBL" id="BMUB01000014">
    <property type="protein sequence ID" value="GGU92049.1"/>
    <property type="molecule type" value="Genomic_DNA"/>
</dbReference>
<feature type="repeat" description="WD" evidence="3">
    <location>
        <begin position="977"/>
        <end position="1010"/>
    </location>
</feature>
<evidence type="ECO:0000256" key="1">
    <source>
        <dbReference type="ARBA" id="ARBA00022574"/>
    </source>
</evidence>
<feature type="repeat" description="WD" evidence="3">
    <location>
        <begin position="555"/>
        <end position="587"/>
    </location>
</feature>
<reference evidence="4" key="5">
    <citation type="submission" date="2020-09" db="EMBL/GenBank/DDBJ databases">
        <authorList>
            <person name="Sun Q."/>
            <person name="Ohkuma M."/>
        </authorList>
    </citation>
    <scope>NUCLEOTIDE SEQUENCE</scope>
    <source>
        <strain evidence="4">JCM 4434</strain>
    </source>
</reference>
<gene>
    <name evidence="4" type="ORF">GCM10010502_51740</name>
    <name evidence="5" type="ORF">HS99_0009655</name>
</gene>
<dbReference type="InterPro" id="IPR015943">
    <property type="entry name" value="WD40/YVTN_repeat-like_dom_sf"/>
</dbReference>
<dbReference type="InterPro" id="IPR019775">
    <property type="entry name" value="WD40_repeat_CS"/>
</dbReference>
<name>A0A1E7N221_KITAU</name>
<dbReference type="SUPFAM" id="SSF54211">
    <property type="entry name" value="Ribosomal protein S5 domain 2-like"/>
    <property type="match status" value="1"/>
</dbReference>
<comment type="caution">
    <text evidence="5">The sequence shown here is derived from an EMBL/GenBank/DDBJ whole genome shotgun (WGS) entry which is preliminary data.</text>
</comment>
<dbReference type="Pfam" id="PF00400">
    <property type="entry name" value="WD40"/>
    <property type="match status" value="6"/>
</dbReference>
<keyword evidence="6" id="KW-1185">Reference proteome</keyword>
<dbReference type="InterPro" id="IPR036322">
    <property type="entry name" value="WD40_repeat_dom_sf"/>
</dbReference>
<dbReference type="Gene3D" id="3.30.230.10">
    <property type="match status" value="1"/>
</dbReference>
<evidence type="ECO:0008006" key="8">
    <source>
        <dbReference type="Google" id="ProtNLM"/>
    </source>
</evidence>
<evidence type="ECO:0000256" key="2">
    <source>
        <dbReference type="ARBA" id="ARBA00022737"/>
    </source>
</evidence>
<dbReference type="KEGG" id="kau:B6264_26115"/>
<keyword evidence="2" id="KW-0677">Repeat</keyword>
<dbReference type="SMART" id="SM00320">
    <property type="entry name" value="WD40"/>
    <property type="match status" value="9"/>
</dbReference>
<sequence length="1149" mass="119703">MTAGGKPPRARPALESLLNGAASPQAAVRQVLLGDPPLWWSCCSEAVRWDPGWLYGPRSAELRDWLNTTAPDPGAASVGSVDHPLLLARILAAPVDRMAEHDTELLGLTAGWDRSGLLCADAAPGPSHPSGSGLSALTPRLAGTLSAALDRLRQLRATAGPGLPSPAAESVLTIAALLLAGVEPRGRRAVRVAVVFARSAGADGPSAGPEGVTGVLELREFPAGPPGLYPDPRTMTGVRSPNGDFATALGHAWRLAGERRERRCVLWRIVLSDGQAAPTRLEGPSLGLAFALGLRELLRHSPTGRPGLAGLRGFARGLRPRTAVTGALDGSEYLVRIGDLDAKLLAARRDGLRLVVPEANRLDVAKAPEPGDVRFARTLRQADRYARRYRTGRLAVALALVAVSATGAGAAFNEHRNTVRERAQAMSRGLAAQAFLLDQLQPNIAKQERIAAFRTAPTPEAFDALTAGFRVPGTIAVPGILHVAVSNTVIAVVADGQARLWSRSEHRFTATLPTVGVTAMTFRQDGTALAVGTSVGGLEVWNIADPGHPARTRTLPGAAKPIDATVFSPDGRLLAAGGDDHTVRLWDPALNGSATPLATFDGGTDTVTGLAVSPDGQQLAGSNADGSTSLWDVTHPTAPTHATTIPGTGQMRAVAFAPSGHLLATTGTDQKVHLWGTRDPVHPATIATIDDAGRMTAVAFSPNGRFLAGGSLKDANPIRLWDLTYPGSPVALPTPTDGSGGTEVAFSPDGSTLVTLDTSSHGNARSLDDKVKLWSTANLRLPAALTLMPNVPAAESVALSPEGSTMATAGTGNVRLWDVADRAHPRVVWEHDSDKDDYRVALAGHTLAIGKKKAVTLLDVTDPKHPVEQGSVDLSGAGASPKAVEVAFGPDGRTLVARDDEQAVVWLINASDSSRPVLLATLRGDDVPGGHPTLSADGTLLAVGSFPDIQDSSRPGPAKPGVWDVRDPADPKLLTGTADQIGIVTATRFAPKGSVLAVGGTDGSVAFWRIAPNGRATRIASLPGSGAGVMTLNYSADGAFLVGIDNAGTVRMWDVSDPGNPTPLGRYDQPREIDFPDLDASAAVGPPRGPGVGRLIVTVTDDGEPRLWTSDPEAVIARLCRTIGDTATTAEWNQYVPDVAHTDLCRNKG</sequence>
<reference evidence="4 7" key="1">
    <citation type="journal article" date="2014" name="Int. J. Syst. Evol. Microbiol.">
        <title>Complete genome sequence of Corynebacterium casei LMG S-19264T (=DSM 44701T), isolated from a smear-ripened cheese.</title>
        <authorList>
            <consortium name="US DOE Joint Genome Institute (JGI-PGF)"/>
            <person name="Walter F."/>
            <person name="Albersmeier A."/>
            <person name="Kalinowski J."/>
            <person name="Ruckert C."/>
        </authorList>
    </citation>
    <scope>NUCLEOTIDE SEQUENCE [LARGE SCALE GENOMIC DNA]</scope>
    <source>
        <strain evidence="4 7">JCM 4434</strain>
    </source>
</reference>
<organism evidence="5 6">
    <name type="scientific">Kitasatospora aureofaciens</name>
    <name type="common">Streptomyces aureofaciens</name>
    <dbReference type="NCBI Taxonomy" id="1894"/>
    <lineage>
        <taxon>Bacteria</taxon>
        <taxon>Bacillati</taxon>
        <taxon>Actinomycetota</taxon>
        <taxon>Actinomycetes</taxon>
        <taxon>Kitasatosporales</taxon>
        <taxon>Streptomycetaceae</taxon>
        <taxon>Kitasatospora</taxon>
    </lineage>
</organism>
<reference evidence="6" key="3">
    <citation type="submission" date="2016-08" db="EMBL/GenBank/DDBJ databases">
        <title>Sequencing, assembly and comparative genomics of S. aureofaciens ATCC 10762.</title>
        <authorList>
            <person name="Gradnigo J.S."/>
            <person name="Johnson N."/>
            <person name="Somerville G.A."/>
        </authorList>
    </citation>
    <scope>NUCLEOTIDE SEQUENCE [LARGE SCALE GENOMIC DNA]</scope>
    <source>
        <strain evidence="6">ATCC 10762 / DSM 40127 / CCM 3239 / JCM 4008 / LMG 5968 / NBRC 12843 / NCIMB 8234 / A-377</strain>
    </source>
</reference>
<dbReference type="Proteomes" id="UP000037395">
    <property type="component" value="Unassembled WGS sequence"/>
</dbReference>
<dbReference type="SUPFAM" id="SSF50978">
    <property type="entry name" value="WD40 repeat-like"/>
    <property type="match status" value="1"/>
</dbReference>
<dbReference type="PANTHER" id="PTHR19879:SF9">
    <property type="entry name" value="TRANSCRIPTION INITIATION FACTOR TFIID SUBUNIT 5"/>
    <property type="match status" value="1"/>
</dbReference>
<feature type="repeat" description="WD" evidence="3">
    <location>
        <begin position="600"/>
        <end position="633"/>
    </location>
</feature>
<dbReference type="InterPro" id="IPR001680">
    <property type="entry name" value="WD40_rpt"/>
</dbReference>
<keyword evidence="1 3" id="KW-0853">WD repeat</keyword>
<dbReference type="CDD" id="cd00200">
    <property type="entry name" value="WD40"/>
    <property type="match status" value="1"/>
</dbReference>
<evidence type="ECO:0000313" key="6">
    <source>
        <dbReference type="Proteomes" id="UP000037395"/>
    </source>
</evidence>
<evidence type="ECO:0000313" key="4">
    <source>
        <dbReference type="EMBL" id="GGU92049.1"/>
    </source>
</evidence>
<dbReference type="PROSITE" id="PS00678">
    <property type="entry name" value="WD_REPEATS_1"/>
    <property type="match status" value="1"/>
</dbReference>
<feature type="repeat" description="WD" evidence="3">
    <location>
        <begin position="651"/>
        <end position="675"/>
    </location>
</feature>
<dbReference type="GeneID" id="97488181"/>
<proteinExistence type="predicted"/>
<dbReference type="OrthoDB" id="134501at2"/>
<dbReference type="PROSITE" id="PS50082">
    <property type="entry name" value="WD_REPEATS_2"/>
    <property type="match status" value="5"/>
</dbReference>
<dbReference type="Proteomes" id="UP000610124">
    <property type="component" value="Unassembled WGS sequence"/>
</dbReference>
<dbReference type="Gene3D" id="2.130.10.10">
    <property type="entry name" value="YVTN repeat-like/Quinoprotein amine dehydrogenase"/>
    <property type="match status" value="4"/>
</dbReference>